<dbReference type="InterPro" id="IPR050482">
    <property type="entry name" value="Sensor_HK_TwoCompSys"/>
</dbReference>
<evidence type="ECO:0000313" key="7">
    <source>
        <dbReference type="EMBL" id="SED35831.1"/>
    </source>
</evidence>
<dbReference type="SUPFAM" id="SSF55874">
    <property type="entry name" value="ATPase domain of HSP90 chaperone/DNA topoisomerase II/histidine kinase"/>
    <property type="match status" value="2"/>
</dbReference>
<evidence type="ECO:0000313" key="8">
    <source>
        <dbReference type="Proteomes" id="UP000199622"/>
    </source>
</evidence>
<feature type="transmembrane region" description="Helical" evidence="5">
    <location>
        <begin position="31"/>
        <end position="53"/>
    </location>
</feature>
<dbReference type="PANTHER" id="PTHR24421:SF63">
    <property type="entry name" value="SENSOR HISTIDINE KINASE DESK"/>
    <property type="match status" value="1"/>
</dbReference>
<keyword evidence="5" id="KW-0812">Transmembrane</keyword>
<dbReference type="AlphaFoldDB" id="A0A1H5A290"/>
<keyword evidence="5" id="KW-1133">Transmembrane helix</keyword>
<proteinExistence type="predicted"/>
<evidence type="ECO:0000256" key="4">
    <source>
        <dbReference type="SAM" id="MobiDB-lite"/>
    </source>
</evidence>
<dbReference type="CDD" id="cd16917">
    <property type="entry name" value="HATPase_UhpB-NarQ-NarX-like"/>
    <property type="match status" value="2"/>
</dbReference>
<keyword evidence="5" id="KW-0472">Membrane</keyword>
<feature type="transmembrane region" description="Helical" evidence="5">
    <location>
        <begin position="500"/>
        <end position="528"/>
    </location>
</feature>
<sequence length="787" mass="85434">MSPGAVPTRTGALNPVTEPRGTSVVDRRPKLAAYLAAAMITVVVASFGFTLLANLLPLPITPLEAVYAVAAVGVLLGIQLLHYSRPSVRLDSTASRLLLIVLAVLGYVPVLTFDAMWAAMPVFFGGTVLLVLPPRFAWPLFVLNIGGVLWIELLYDPPLIAFYTVGGAIFYSLAFTLLTQLARMIRELHRARTELAQRAVAEQRLAFARDLHDLLGISLSAIALKGELVHRLLRKSSEQAKAELAEMTATAQRTLADVRAVSHGYRELSLEKEFRTAQSLLTASDIAVRVHLDQAELPVQARTLLAKVLREGVTNVLRHSDVEHCEIEVRKDRGRVSLAIVNDGVDPEALPDEPDLLSRLPREVAALGGEVTTGHGDDGRFRLRVELPLPNQPEPVVVPDEGDRKARAESRRIRVLLPVAFGLLGLAAVLHELLLTTNPWHIALVTGSAAALLTLQFSYFNRPTTRLRSGQSIAMLFVQACLIYLPVLPLQHDWVSMPSLLMGCGLLVLPPAAGWTLFAANTGVYLWLQYIAGQAGQGTLYAIKFSIGTIVIGLIVFGMLWLVRLAAELDHSRRRLAEMAVAEERLRFARDLHDLLGMSLSAIALKSELTSRVLPLDRNRATEELLEILGLTRQALSDVRSVASGYRELSLDSESRSARSVLTAADVRVRMEMLQDELPAPVRTVLAVVLREGVTNVLRHSRVETCEIAVRRTDEGVTLEIVNDGVDGPARPAAKPADNGNGSRPPGGGNSGSGIGNLAHRVSDLGGELTAGVVDDGRFRLRAVVPV</sequence>
<feature type="region of interest" description="Disordered" evidence="4">
    <location>
        <begin position="1"/>
        <end position="22"/>
    </location>
</feature>
<evidence type="ECO:0000256" key="2">
    <source>
        <dbReference type="ARBA" id="ARBA00022777"/>
    </source>
</evidence>
<keyword evidence="3" id="KW-0902">Two-component regulatory system</keyword>
<dbReference type="Pfam" id="PF07730">
    <property type="entry name" value="HisKA_3"/>
    <property type="match status" value="2"/>
</dbReference>
<dbReference type="GO" id="GO:0016020">
    <property type="term" value="C:membrane"/>
    <property type="evidence" value="ECO:0007669"/>
    <property type="project" value="InterPro"/>
</dbReference>
<keyword evidence="8" id="KW-1185">Reference proteome</keyword>
<name>A0A1H5A290_9PSEU</name>
<dbReference type="GO" id="GO:0046983">
    <property type="term" value="F:protein dimerization activity"/>
    <property type="evidence" value="ECO:0007669"/>
    <property type="project" value="InterPro"/>
</dbReference>
<dbReference type="InterPro" id="IPR036890">
    <property type="entry name" value="HATPase_C_sf"/>
</dbReference>
<dbReference type="OrthoDB" id="5241784at2"/>
<keyword evidence="1" id="KW-0808">Transferase</keyword>
<evidence type="ECO:0000256" key="1">
    <source>
        <dbReference type="ARBA" id="ARBA00022679"/>
    </source>
</evidence>
<protein>
    <submittedName>
        <fullName evidence="7">Signal transduction histidine kinase</fullName>
    </submittedName>
</protein>
<feature type="compositionally biased region" description="Gly residues" evidence="4">
    <location>
        <begin position="745"/>
        <end position="755"/>
    </location>
</feature>
<feature type="domain" description="Signal transduction histidine kinase subgroup 3 dimerisation and phosphoacceptor" evidence="6">
    <location>
        <begin position="204"/>
        <end position="268"/>
    </location>
</feature>
<gene>
    <name evidence="7" type="ORF">SAMN04489727_7549</name>
</gene>
<dbReference type="PANTHER" id="PTHR24421">
    <property type="entry name" value="NITRATE/NITRITE SENSOR PROTEIN NARX-RELATED"/>
    <property type="match status" value="1"/>
</dbReference>
<feature type="transmembrane region" description="Helical" evidence="5">
    <location>
        <begin position="440"/>
        <end position="460"/>
    </location>
</feature>
<dbReference type="STRING" id="208445.SAMN04489727_7549"/>
<accession>A0A1H5A290</accession>
<feature type="transmembrane region" description="Helical" evidence="5">
    <location>
        <begin position="415"/>
        <end position="434"/>
    </location>
</feature>
<feature type="region of interest" description="Disordered" evidence="4">
    <location>
        <begin position="723"/>
        <end position="759"/>
    </location>
</feature>
<evidence type="ECO:0000256" key="5">
    <source>
        <dbReference type="SAM" id="Phobius"/>
    </source>
</evidence>
<feature type="transmembrane region" description="Helical" evidence="5">
    <location>
        <begin position="65"/>
        <end position="81"/>
    </location>
</feature>
<reference evidence="8" key="1">
    <citation type="submission" date="2016-10" db="EMBL/GenBank/DDBJ databases">
        <authorList>
            <person name="Varghese N."/>
            <person name="Submissions S."/>
        </authorList>
    </citation>
    <scope>NUCLEOTIDE SEQUENCE [LARGE SCALE GENOMIC DNA]</scope>
    <source>
        <strain evidence="8">DSM 44544</strain>
    </source>
</reference>
<dbReference type="Gene3D" id="1.20.5.1930">
    <property type="match status" value="2"/>
</dbReference>
<dbReference type="Gene3D" id="3.30.565.10">
    <property type="entry name" value="Histidine kinase-like ATPase, C-terminal domain"/>
    <property type="match status" value="2"/>
</dbReference>
<evidence type="ECO:0000259" key="6">
    <source>
        <dbReference type="Pfam" id="PF07730"/>
    </source>
</evidence>
<feature type="transmembrane region" description="Helical" evidence="5">
    <location>
        <begin position="472"/>
        <end position="488"/>
    </location>
</feature>
<feature type="transmembrane region" description="Helical" evidence="5">
    <location>
        <begin position="161"/>
        <end position="182"/>
    </location>
</feature>
<feature type="domain" description="Signal transduction histidine kinase subgroup 3 dimerisation and phosphoacceptor" evidence="6">
    <location>
        <begin position="584"/>
        <end position="648"/>
    </location>
</feature>
<dbReference type="Proteomes" id="UP000199622">
    <property type="component" value="Unassembled WGS sequence"/>
</dbReference>
<dbReference type="EMBL" id="FNSO01000004">
    <property type="protein sequence ID" value="SED35831.1"/>
    <property type="molecule type" value="Genomic_DNA"/>
</dbReference>
<feature type="transmembrane region" description="Helical" evidence="5">
    <location>
        <begin position="93"/>
        <end position="110"/>
    </location>
</feature>
<feature type="transmembrane region" description="Helical" evidence="5">
    <location>
        <begin position="540"/>
        <end position="563"/>
    </location>
</feature>
<dbReference type="InterPro" id="IPR011712">
    <property type="entry name" value="Sig_transdc_His_kin_sub3_dim/P"/>
</dbReference>
<keyword evidence="2 7" id="KW-0418">Kinase</keyword>
<dbReference type="GO" id="GO:0000155">
    <property type="term" value="F:phosphorelay sensor kinase activity"/>
    <property type="evidence" value="ECO:0007669"/>
    <property type="project" value="InterPro"/>
</dbReference>
<evidence type="ECO:0000256" key="3">
    <source>
        <dbReference type="ARBA" id="ARBA00023012"/>
    </source>
</evidence>
<organism evidence="7 8">
    <name type="scientific">Amycolatopsis tolypomycina</name>
    <dbReference type="NCBI Taxonomy" id="208445"/>
    <lineage>
        <taxon>Bacteria</taxon>
        <taxon>Bacillati</taxon>
        <taxon>Actinomycetota</taxon>
        <taxon>Actinomycetes</taxon>
        <taxon>Pseudonocardiales</taxon>
        <taxon>Pseudonocardiaceae</taxon>
        <taxon>Amycolatopsis</taxon>
    </lineage>
</organism>